<accession>A0ABZ1KFG6</accession>
<dbReference type="Gene3D" id="3.40.50.850">
    <property type="entry name" value="Isochorismatase-like"/>
    <property type="match status" value="1"/>
</dbReference>
<dbReference type="EMBL" id="CP108164">
    <property type="protein sequence ID" value="WTQ79395.1"/>
    <property type="molecule type" value="Genomic_DNA"/>
</dbReference>
<evidence type="ECO:0000313" key="3">
    <source>
        <dbReference type="EMBL" id="WTQ79395.1"/>
    </source>
</evidence>
<protein>
    <submittedName>
        <fullName evidence="3">Isochorismatase family protein</fullName>
    </submittedName>
</protein>
<dbReference type="Proteomes" id="UP001622557">
    <property type="component" value="Chromosome"/>
</dbReference>
<gene>
    <name evidence="3" type="ORF">OG350_03335</name>
</gene>
<keyword evidence="4" id="KW-1185">Reference proteome</keyword>
<dbReference type="InterPro" id="IPR050272">
    <property type="entry name" value="Isochorismatase-like_hydrls"/>
</dbReference>
<organism evidence="3 4">
    <name type="scientific">Streptomyces achromogenes</name>
    <dbReference type="NCBI Taxonomy" id="67255"/>
    <lineage>
        <taxon>Bacteria</taxon>
        <taxon>Bacillati</taxon>
        <taxon>Actinomycetota</taxon>
        <taxon>Actinomycetes</taxon>
        <taxon>Kitasatosporales</taxon>
        <taxon>Streptomycetaceae</taxon>
        <taxon>Streptomyces</taxon>
    </lineage>
</organism>
<feature type="domain" description="Isochorismatase-like" evidence="2">
    <location>
        <begin position="33"/>
        <end position="205"/>
    </location>
</feature>
<name>A0ABZ1KFG6_STRAH</name>
<dbReference type="InterPro" id="IPR036380">
    <property type="entry name" value="Isochorismatase-like_sf"/>
</dbReference>
<dbReference type="SUPFAM" id="SSF52499">
    <property type="entry name" value="Isochorismatase-like hydrolases"/>
    <property type="match status" value="1"/>
</dbReference>
<dbReference type="InterPro" id="IPR016291">
    <property type="entry name" value="Isochorismatase"/>
</dbReference>
<reference evidence="3 4" key="1">
    <citation type="submission" date="2022-10" db="EMBL/GenBank/DDBJ databases">
        <title>The complete genomes of actinobacterial strains from the NBC collection.</title>
        <authorList>
            <person name="Joergensen T.S."/>
            <person name="Alvarez Arevalo M."/>
            <person name="Sterndorff E.B."/>
            <person name="Faurdal D."/>
            <person name="Vuksanovic O."/>
            <person name="Mourched A.-S."/>
            <person name="Charusanti P."/>
            <person name="Shaw S."/>
            <person name="Blin K."/>
            <person name="Weber T."/>
        </authorList>
    </citation>
    <scope>NUCLEOTIDE SEQUENCE [LARGE SCALE GENOMIC DNA]</scope>
    <source>
        <strain evidence="3 4">NBC_00156</strain>
    </source>
</reference>
<keyword evidence="1" id="KW-0378">Hydrolase</keyword>
<dbReference type="RefSeq" id="WP_030619193.1">
    <property type="nucleotide sequence ID" value="NZ_CP108164.1"/>
</dbReference>
<sequence>MPGIPPVEPYPMPTAEELPENTVGWRVDPRRAVLLLHDMQEYFLKPFPRDTALGRALVDNTARLRATCKALGVPVAYTAQPGSMTPEQRGLLKDFWGPGMRATPEHRKVVSPLEPDDEDWTFTKWRYSAFFKSDLLERMRAGGRDQLIVCGVYAHVGVLMTAVEAYTNDIETFVVADAVADFSAHYHRLALTYAAERAAKVVTSQAVLTELDAATAAAR</sequence>
<evidence type="ECO:0000259" key="2">
    <source>
        <dbReference type="Pfam" id="PF00857"/>
    </source>
</evidence>
<dbReference type="PIRSF" id="PIRSF001111">
    <property type="entry name" value="Isochorismatase"/>
    <property type="match status" value="1"/>
</dbReference>
<evidence type="ECO:0000313" key="4">
    <source>
        <dbReference type="Proteomes" id="UP001622557"/>
    </source>
</evidence>
<evidence type="ECO:0000256" key="1">
    <source>
        <dbReference type="ARBA" id="ARBA00022801"/>
    </source>
</evidence>
<dbReference type="PRINTS" id="PR01398">
    <property type="entry name" value="ISCHRISMTASE"/>
</dbReference>
<dbReference type="PANTHER" id="PTHR43540:SF3">
    <property type="entry name" value="ENTEROBACTIN SYNTHASE COMPONENT B"/>
    <property type="match status" value="1"/>
</dbReference>
<dbReference type="PANTHER" id="PTHR43540">
    <property type="entry name" value="PEROXYUREIDOACRYLATE/UREIDOACRYLATE AMIDOHYDROLASE-RELATED"/>
    <property type="match status" value="1"/>
</dbReference>
<dbReference type="InterPro" id="IPR000868">
    <property type="entry name" value="Isochorismatase-like_dom"/>
</dbReference>
<dbReference type="GeneID" id="97279424"/>
<proteinExistence type="predicted"/>
<dbReference type="Pfam" id="PF00857">
    <property type="entry name" value="Isochorismatase"/>
    <property type="match status" value="1"/>
</dbReference>